<keyword evidence="3" id="KW-0057">Aromatic amino acid biosynthesis</keyword>
<keyword evidence="6" id="KW-1185">Reference proteome</keyword>
<evidence type="ECO:0000256" key="3">
    <source>
        <dbReference type="ARBA" id="ARBA00023141"/>
    </source>
</evidence>
<dbReference type="SUPFAM" id="SSF53223">
    <property type="entry name" value="Aminoacid dehydrogenase-like, N-terminal domain"/>
    <property type="match status" value="1"/>
</dbReference>
<keyword evidence="3" id="KW-0028">Amino-acid biosynthesis</keyword>
<evidence type="ECO:0000256" key="2">
    <source>
        <dbReference type="ARBA" id="ARBA00023002"/>
    </source>
</evidence>
<evidence type="ECO:0000313" key="6">
    <source>
        <dbReference type="Proteomes" id="UP001265700"/>
    </source>
</evidence>
<dbReference type="GO" id="GO:0004764">
    <property type="term" value="F:shikimate 3-dehydrogenase (NADP+) activity"/>
    <property type="evidence" value="ECO:0007669"/>
    <property type="project" value="UniProtKB-EC"/>
</dbReference>
<dbReference type="Pfam" id="PF08501">
    <property type="entry name" value="Shikimate_dh_N"/>
    <property type="match status" value="1"/>
</dbReference>
<evidence type="ECO:0000256" key="1">
    <source>
        <dbReference type="ARBA" id="ARBA00004871"/>
    </source>
</evidence>
<gene>
    <name evidence="5" type="ORF">J2W49_001732</name>
</gene>
<comment type="pathway">
    <text evidence="1">Metabolic intermediate biosynthesis; chorismate biosynthesis; chorismate from D-erythrose 4-phosphate and phosphoenolpyruvate: step 4/7.</text>
</comment>
<dbReference type="InterPro" id="IPR046346">
    <property type="entry name" value="Aminoacid_DH-like_N_sf"/>
</dbReference>
<reference evidence="5 6" key="1">
    <citation type="submission" date="2023-07" db="EMBL/GenBank/DDBJ databases">
        <title>Sorghum-associated microbial communities from plants grown in Nebraska, USA.</title>
        <authorList>
            <person name="Schachtman D."/>
        </authorList>
    </citation>
    <scope>NUCLEOTIDE SEQUENCE [LARGE SCALE GENOMIC DNA]</scope>
    <source>
        <strain evidence="5 6">4249</strain>
    </source>
</reference>
<evidence type="ECO:0000313" key="5">
    <source>
        <dbReference type="EMBL" id="MDR7149777.1"/>
    </source>
</evidence>
<protein>
    <submittedName>
        <fullName evidence="5">Shikimate dehydrogenase</fullName>
        <ecNumber evidence="5">1.1.1.25</ecNumber>
    </submittedName>
</protein>
<dbReference type="InterPro" id="IPR013708">
    <property type="entry name" value="Shikimate_DH-bd_N"/>
</dbReference>
<comment type="caution">
    <text evidence="5">The sequence shown here is derived from an EMBL/GenBank/DDBJ whole genome shotgun (WGS) entry which is preliminary data.</text>
</comment>
<dbReference type="RefSeq" id="WP_310314378.1">
    <property type="nucleotide sequence ID" value="NZ_JAVDWU010000003.1"/>
</dbReference>
<sequence>MPAVRGSTELLFTVANPVAQVMAPQALNLIFSRFDMDAVGVPIRIEDHQFKPFMTSALAAGNVRGMLVSIPHKTRLMKLLDKADPAATRAGAANAVRRNADGMHEGALLDGSGFLGALRHHGVEVEGRRVLLLGAGGAGLAIGCALAACQQGPAEVAVFDSDGHRAEQLVKLLETTPPVRTHARVASSSDPAGFDLVINATPLGLRATDPLPFDPQRMERSATAFDILMKSQTTPVERACLERGIRVFHGHEMMVQQIPGYLDFFGFGAIAAELRQADHPVMAEVRHAIVGRARAA</sequence>
<keyword evidence="2 5" id="KW-0560">Oxidoreductase</keyword>
<dbReference type="InterPro" id="IPR036291">
    <property type="entry name" value="NAD(P)-bd_dom_sf"/>
</dbReference>
<dbReference type="PANTHER" id="PTHR21089">
    <property type="entry name" value="SHIKIMATE DEHYDROGENASE"/>
    <property type="match status" value="1"/>
</dbReference>
<evidence type="ECO:0000259" key="4">
    <source>
        <dbReference type="Pfam" id="PF08501"/>
    </source>
</evidence>
<dbReference type="EC" id="1.1.1.25" evidence="5"/>
<accession>A0ABU1WLH4</accession>
<dbReference type="PANTHER" id="PTHR21089:SF1">
    <property type="entry name" value="BIFUNCTIONAL 3-DEHYDROQUINATE DEHYDRATASE_SHIKIMATE DEHYDROGENASE, CHLOROPLASTIC"/>
    <property type="match status" value="1"/>
</dbReference>
<proteinExistence type="predicted"/>
<dbReference type="Gene3D" id="3.40.50.720">
    <property type="entry name" value="NAD(P)-binding Rossmann-like Domain"/>
    <property type="match status" value="1"/>
</dbReference>
<feature type="domain" description="Shikimate dehydrogenase substrate binding N-terminal" evidence="4">
    <location>
        <begin position="14"/>
        <end position="96"/>
    </location>
</feature>
<dbReference type="EMBL" id="JAVDWU010000003">
    <property type="protein sequence ID" value="MDR7149777.1"/>
    <property type="molecule type" value="Genomic_DNA"/>
</dbReference>
<dbReference type="Gene3D" id="3.40.50.10860">
    <property type="entry name" value="Leucine Dehydrogenase, chain A, domain 1"/>
    <property type="match status" value="1"/>
</dbReference>
<dbReference type="Proteomes" id="UP001265700">
    <property type="component" value="Unassembled WGS sequence"/>
</dbReference>
<dbReference type="InterPro" id="IPR022893">
    <property type="entry name" value="Shikimate_DH_fam"/>
</dbReference>
<name>A0ABU1WLH4_9BURK</name>
<organism evidence="5 6">
    <name type="scientific">Hydrogenophaga palleronii</name>
    <dbReference type="NCBI Taxonomy" id="65655"/>
    <lineage>
        <taxon>Bacteria</taxon>
        <taxon>Pseudomonadati</taxon>
        <taxon>Pseudomonadota</taxon>
        <taxon>Betaproteobacteria</taxon>
        <taxon>Burkholderiales</taxon>
        <taxon>Comamonadaceae</taxon>
        <taxon>Hydrogenophaga</taxon>
    </lineage>
</organism>
<dbReference type="SUPFAM" id="SSF51735">
    <property type="entry name" value="NAD(P)-binding Rossmann-fold domains"/>
    <property type="match status" value="1"/>
</dbReference>